<gene>
    <name evidence="2" type="ORF">BJL90_12915</name>
    <name evidence="3" type="ORF">CLFO_15060</name>
</gene>
<reference evidence="3 5" key="2">
    <citation type="submission" date="2017-03" db="EMBL/GenBank/DDBJ databases">
        <title>Complete sequence of Clostridium formicaceticum DSM 92.</title>
        <authorList>
            <person name="Poehlein A."/>
            <person name="Karl M."/>
            <person name="Bengelsdorf F.R."/>
            <person name="Duerre P."/>
            <person name="Daniel R."/>
        </authorList>
    </citation>
    <scope>NUCLEOTIDE SEQUENCE [LARGE SCALE GENOMIC DNA]</scope>
    <source>
        <strain evidence="3 5">DSM 92</strain>
    </source>
</reference>
<evidence type="ECO:0000259" key="1">
    <source>
        <dbReference type="Pfam" id="PF24032"/>
    </source>
</evidence>
<proteinExistence type="predicted"/>
<dbReference type="Proteomes" id="UP000177894">
    <property type="component" value="Chromosome"/>
</dbReference>
<dbReference type="KEGG" id="cfm:BJL90_12915"/>
<dbReference type="EMBL" id="CP020559">
    <property type="protein sequence ID" value="ARE87120.1"/>
    <property type="molecule type" value="Genomic_DNA"/>
</dbReference>
<sequence>MTIDNYTIFLIKNNPQSLNITQLCASLTWRDSLDTLGMQFSFDVARNKEDRYMTNWDLVEIGDKLILTNNNIEVFRGIITDLGIERYKKTITAFDYAFYLNQSKIIIQFKKITATDAIKQLCSKFNVPVGNITSISTQITKIYKDKTVAEIIKDILDQATNETGTKYRLEMREGKLYIEKYEDLIVIPIFKPASNIAPFNALNAIGSINKTESIQAMRNSIQITSGDEQSTRVVATVEDAANIAKYGLLQDVESIDDKNISQAKNIAENKLKDSNKVHEDISLELLGDDKVRSGRILEINNETFGLSGRYLVKECTHTYNNRIHKMSITVEKVI</sequence>
<dbReference type="RefSeq" id="WP_070968700.1">
    <property type="nucleotide sequence ID" value="NZ_CP017603.1"/>
</dbReference>
<evidence type="ECO:0000313" key="4">
    <source>
        <dbReference type="Proteomes" id="UP000177894"/>
    </source>
</evidence>
<dbReference type="AlphaFoldDB" id="A0AAC9WGY0"/>
<evidence type="ECO:0000313" key="2">
    <source>
        <dbReference type="EMBL" id="AOY76688.1"/>
    </source>
</evidence>
<protein>
    <recommendedName>
        <fullName evidence="1">YqbQ/XkdQ domain-containing protein</fullName>
    </recommendedName>
</protein>
<evidence type="ECO:0000313" key="5">
    <source>
        <dbReference type="Proteomes" id="UP000192478"/>
    </source>
</evidence>
<dbReference type="SUPFAM" id="SSF69279">
    <property type="entry name" value="Phage tail proteins"/>
    <property type="match status" value="1"/>
</dbReference>
<dbReference type="Proteomes" id="UP000192478">
    <property type="component" value="Chromosome"/>
</dbReference>
<organism evidence="3 5">
    <name type="scientific">Clostridium formicaceticum</name>
    <dbReference type="NCBI Taxonomy" id="1497"/>
    <lineage>
        <taxon>Bacteria</taxon>
        <taxon>Bacillati</taxon>
        <taxon>Bacillota</taxon>
        <taxon>Clostridia</taxon>
        <taxon>Eubacteriales</taxon>
        <taxon>Clostridiaceae</taxon>
        <taxon>Clostridium</taxon>
    </lineage>
</organism>
<dbReference type="EMBL" id="CP017603">
    <property type="protein sequence ID" value="AOY76688.1"/>
    <property type="molecule type" value="Genomic_DNA"/>
</dbReference>
<dbReference type="InterPro" id="IPR056937">
    <property type="entry name" value="YqbQ/XkdQ"/>
</dbReference>
<feature type="domain" description="YqbQ/XkdQ" evidence="1">
    <location>
        <begin position="28"/>
        <end position="330"/>
    </location>
</feature>
<evidence type="ECO:0000313" key="3">
    <source>
        <dbReference type="EMBL" id="ARE87120.1"/>
    </source>
</evidence>
<reference evidence="2 4" key="1">
    <citation type="submission" date="2016-10" db="EMBL/GenBank/DDBJ databases">
        <title>Complete Genome Sequence of Acetogen Clostridium formicoaceticum ATCC 27076.</title>
        <authorList>
            <person name="Bao T."/>
            <person name="Cheng C."/>
            <person name="Zhao J."/>
            <person name="Yang S.-T."/>
            <person name="Wang J."/>
            <person name="Wang M."/>
        </authorList>
    </citation>
    <scope>NUCLEOTIDE SEQUENCE [LARGE SCALE GENOMIC DNA]</scope>
    <source>
        <strain evidence="2 4">ATCC 27076</strain>
    </source>
</reference>
<accession>A0AAC9WGY0</accession>
<dbReference type="Pfam" id="PF24032">
    <property type="entry name" value="YQBQ"/>
    <property type="match status" value="1"/>
</dbReference>
<name>A0AAC9WGY0_9CLOT</name>
<keyword evidence="4" id="KW-1185">Reference proteome</keyword>